<evidence type="ECO:0000313" key="2">
    <source>
        <dbReference type="EMBL" id="KAF1953301.1"/>
    </source>
</evidence>
<name>A0A6A5TKV5_9PLEO</name>
<keyword evidence="3" id="KW-1185">Reference proteome</keyword>
<evidence type="ECO:0000256" key="1">
    <source>
        <dbReference type="SAM" id="MobiDB-lite"/>
    </source>
</evidence>
<proteinExistence type="predicted"/>
<dbReference type="AlphaFoldDB" id="A0A6A5TKV5"/>
<feature type="compositionally biased region" description="Basic and acidic residues" evidence="1">
    <location>
        <begin position="57"/>
        <end position="68"/>
    </location>
</feature>
<protein>
    <recommendedName>
        <fullName evidence="4">Mitochondrial carrier protein pet8</fullName>
    </recommendedName>
</protein>
<accession>A0A6A5TKV5</accession>
<sequence>MAAFRALVTRRAPRVSYGIAQRAGFHSSVVRAAGKESTLHHEGRADEVEEKKQDLLKKQKEGKGHWEEGLASDSESIVKADRGEAESSEETIKKLQEEATKIAGKKL</sequence>
<reference evidence="2" key="1">
    <citation type="journal article" date="2020" name="Stud. Mycol.">
        <title>101 Dothideomycetes genomes: a test case for predicting lifestyles and emergence of pathogens.</title>
        <authorList>
            <person name="Haridas S."/>
            <person name="Albert R."/>
            <person name="Binder M."/>
            <person name="Bloem J."/>
            <person name="Labutti K."/>
            <person name="Salamov A."/>
            <person name="Andreopoulos B."/>
            <person name="Baker S."/>
            <person name="Barry K."/>
            <person name="Bills G."/>
            <person name="Bluhm B."/>
            <person name="Cannon C."/>
            <person name="Castanera R."/>
            <person name="Culley D."/>
            <person name="Daum C."/>
            <person name="Ezra D."/>
            <person name="Gonzalez J."/>
            <person name="Henrissat B."/>
            <person name="Kuo A."/>
            <person name="Liang C."/>
            <person name="Lipzen A."/>
            <person name="Lutzoni F."/>
            <person name="Magnuson J."/>
            <person name="Mondo S."/>
            <person name="Nolan M."/>
            <person name="Ohm R."/>
            <person name="Pangilinan J."/>
            <person name="Park H.-J."/>
            <person name="Ramirez L."/>
            <person name="Alfaro M."/>
            <person name="Sun H."/>
            <person name="Tritt A."/>
            <person name="Yoshinaga Y."/>
            <person name="Zwiers L.-H."/>
            <person name="Turgeon B."/>
            <person name="Goodwin S."/>
            <person name="Spatafora J."/>
            <person name="Crous P."/>
            <person name="Grigoriev I."/>
        </authorList>
    </citation>
    <scope>NUCLEOTIDE SEQUENCE</scope>
    <source>
        <strain evidence="2">CBS 675.92</strain>
    </source>
</reference>
<feature type="region of interest" description="Disordered" evidence="1">
    <location>
        <begin position="57"/>
        <end position="93"/>
    </location>
</feature>
<dbReference type="OrthoDB" id="529205at2759"/>
<gene>
    <name evidence="2" type="ORF">CC80DRAFT_144905</name>
</gene>
<dbReference type="Proteomes" id="UP000800035">
    <property type="component" value="Unassembled WGS sequence"/>
</dbReference>
<dbReference type="EMBL" id="ML977004">
    <property type="protein sequence ID" value="KAF1953301.1"/>
    <property type="molecule type" value="Genomic_DNA"/>
</dbReference>
<feature type="compositionally biased region" description="Basic and acidic residues" evidence="1">
    <location>
        <begin position="76"/>
        <end position="93"/>
    </location>
</feature>
<evidence type="ECO:0008006" key="4">
    <source>
        <dbReference type="Google" id="ProtNLM"/>
    </source>
</evidence>
<organism evidence="2 3">
    <name type="scientific">Byssothecium circinans</name>
    <dbReference type="NCBI Taxonomy" id="147558"/>
    <lineage>
        <taxon>Eukaryota</taxon>
        <taxon>Fungi</taxon>
        <taxon>Dikarya</taxon>
        <taxon>Ascomycota</taxon>
        <taxon>Pezizomycotina</taxon>
        <taxon>Dothideomycetes</taxon>
        <taxon>Pleosporomycetidae</taxon>
        <taxon>Pleosporales</taxon>
        <taxon>Massarineae</taxon>
        <taxon>Massarinaceae</taxon>
        <taxon>Byssothecium</taxon>
    </lineage>
</organism>
<evidence type="ECO:0000313" key="3">
    <source>
        <dbReference type="Proteomes" id="UP000800035"/>
    </source>
</evidence>